<gene>
    <name evidence="2" type="ORF">EV186_103600</name>
</gene>
<feature type="domain" description="Rv2525c-like glycoside hydrolase-like" evidence="1">
    <location>
        <begin position="29"/>
        <end position="188"/>
    </location>
</feature>
<accession>A0A4R6SEX7</accession>
<evidence type="ECO:0000313" key="3">
    <source>
        <dbReference type="Proteomes" id="UP000295444"/>
    </source>
</evidence>
<evidence type="ECO:0000313" key="2">
    <source>
        <dbReference type="EMBL" id="TDP97636.1"/>
    </source>
</evidence>
<protein>
    <recommendedName>
        <fullName evidence="1">Rv2525c-like glycoside hydrolase-like domain-containing protein</fullName>
    </recommendedName>
</protein>
<organism evidence="2 3">
    <name type="scientific">Labedaea rhizosphaerae</name>
    <dbReference type="NCBI Taxonomy" id="598644"/>
    <lineage>
        <taxon>Bacteria</taxon>
        <taxon>Bacillati</taxon>
        <taxon>Actinomycetota</taxon>
        <taxon>Actinomycetes</taxon>
        <taxon>Pseudonocardiales</taxon>
        <taxon>Pseudonocardiaceae</taxon>
        <taxon>Labedaea</taxon>
    </lineage>
</organism>
<evidence type="ECO:0000259" key="1">
    <source>
        <dbReference type="Pfam" id="PF08924"/>
    </source>
</evidence>
<proteinExistence type="predicted"/>
<dbReference type="Gene3D" id="3.20.20.80">
    <property type="entry name" value="Glycosidases"/>
    <property type="match status" value="1"/>
</dbReference>
<keyword evidence="3" id="KW-1185">Reference proteome</keyword>
<dbReference type="InterPro" id="IPR015020">
    <property type="entry name" value="Rv2525c-like_Glyco_Hydro-like"/>
</dbReference>
<dbReference type="EMBL" id="SNXZ01000003">
    <property type="protein sequence ID" value="TDP97636.1"/>
    <property type="molecule type" value="Genomic_DNA"/>
</dbReference>
<name>A0A4R6SEX7_LABRH</name>
<dbReference type="RefSeq" id="WP_133850810.1">
    <property type="nucleotide sequence ID" value="NZ_SNXZ01000003.1"/>
</dbReference>
<dbReference type="OrthoDB" id="4369457at2"/>
<reference evidence="2 3" key="1">
    <citation type="submission" date="2019-03" db="EMBL/GenBank/DDBJ databases">
        <title>Genomic Encyclopedia of Type Strains, Phase IV (KMG-IV): sequencing the most valuable type-strain genomes for metagenomic binning, comparative biology and taxonomic classification.</title>
        <authorList>
            <person name="Goeker M."/>
        </authorList>
    </citation>
    <scope>NUCLEOTIDE SEQUENCE [LARGE SCALE GENOMIC DNA]</scope>
    <source>
        <strain evidence="2 3">DSM 45361</strain>
    </source>
</reference>
<dbReference type="AlphaFoldDB" id="A0A4R6SEX7"/>
<comment type="caution">
    <text evidence="2">The sequence shown here is derived from an EMBL/GenBank/DDBJ whole genome shotgun (WGS) entry which is preliminary data.</text>
</comment>
<sequence>MTALNLNGRRRWVDFRAVPKAGWDKLYAAFAADGVEGAIRYSGLGAESKQITSAERQAAAKHGVKLIVVGELGVDDAWKDANDYAAGQAAARTVLADVKREGFGSVAGCPAADAHATAAQVPQAVQYAKGFASVWGKALAGMYGFLEVLRACRAANAVTWHWLAGSMPSAEDARWLTFWQDNRGTRRYLDVEVDINWRLDGPLPGTEDELSKTAEDQIQSVYIGLFQGSHGTGWTAPPIAQTVGAMSKQLAALAALPGLVAQLVKDPNLDEATVTRIVDDAVAKHTPTAEENAAQMLPIIEQAVRAAVPAELADDVVARIGAALTATAPAGTGA</sequence>
<dbReference type="Proteomes" id="UP000295444">
    <property type="component" value="Unassembled WGS sequence"/>
</dbReference>
<dbReference type="Pfam" id="PF08924">
    <property type="entry name" value="Rv2525c_GlyHyd-like"/>
    <property type="match status" value="1"/>
</dbReference>